<feature type="domain" description="HTH lysR-type" evidence="5">
    <location>
        <begin position="4"/>
        <end position="61"/>
    </location>
</feature>
<dbReference type="PANTHER" id="PTHR30126:SF39">
    <property type="entry name" value="HTH-TYPE TRANSCRIPTIONAL REGULATOR CYSL"/>
    <property type="match status" value="1"/>
</dbReference>
<dbReference type="Pfam" id="PF03466">
    <property type="entry name" value="LysR_substrate"/>
    <property type="match status" value="1"/>
</dbReference>
<evidence type="ECO:0000256" key="2">
    <source>
        <dbReference type="ARBA" id="ARBA00023015"/>
    </source>
</evidence>
<dbReference type="GO" id="GO:0000976">
    <property type="term" value="F:transcription cis-regulatory region binding"/>
    <property type="evidence" value="ECO:0007669"/>
    <property type="project" value="TreeGrafter"/>
</dbReference>
<dbReference type="SUPFAM" id="SSF46785">
    <property type="entry name" value="Winged helix' DNA-binding domain"/>
    <property type="match status" value="1"/>
</dbReference>
<keyword evidence="4" id="KW-0804">Transcription</keyword>
<dbReference type="InterPro" id="IPR036390">
    <property type="entry name" value="WH_DNA-bd_sf"/>
</dbReference>
<evidence type="ECO:0000313" key="7">
    <source>
        <dbReference type="Proteomes" id="UP000190092"/>
    </source>
</evidence>
<dbReference type="STRING" id="225324.SAMN02745126_06008"/>
<evidence type="ECO:0000313" key="6">
    <source>
        <dbReference type="EMBL" id="SKA38109.1"/>
    </source>
</evidence>
<dbReference type="CDD" id="cd05466">
    <property type="entry name" value="PBP2_LTTR_substrate"/>
    <property type="match status" value="1"/>
</dbReference>
<gene>
    <name evidence="6" type="ORF">SAMN02745126_06008</name>
</gene>
<dbReference type="Gene3D" id="1.10.10.10">
    <property type="entry name" value="Winged helix-like DNA-binding domain superfamily/Winged helix DNA-binding domain"/>
    <property type="match status" value="1"/>
</dbReference>
<dbReference type="InterPro" id="IPR000847">
    <property type="entry name" value="LysR_HTH_N"/>
</dbReference>
<keyword evidence="2" id="KW-0805">Transcription regulation</keyword>
<organism evidence="6 7">
    <name type="scientific">Enhydrobacter aerosaccus</name>
    <dbReference type="NCBI Taxonomy" id="225324"/>
    <lineage>
        <taxon>Bacteria</taxon>
        <taxon>Pseudomonadati</taxon>
        <taxon>Pseudomonadota</taxon>
        <taxon>Alphaproteobacteria</taxon>
        <taxon>Hyphomicrobiales</taxon>
        <taxon>Enhydrobacter</taxon>
    </lineage>
</organism>
<dbReference type="PROSITE" id="PS50931">
    <property type="entry name" value="HTH_LYSR"/>
    <property type="match status" value="1"/>
</dbReference>
<accession>A0A1T4TD21</accession>
<evidence type="ECO:0000259" key="5">
    <source>
        <dbReference type="PROSITE" id="PS50931"/>
    </source>
</evidence>
<evidence type="ECO:0000256" key="1">
    <source>
        <dbReference type="ARBA" id="ARBA00009437"/>
    </source>
</evidence>
<dbReference type="EMBL" id="FUWJ01000015">
    <property type="protein sequence ID" value="SKA38109.1"/>
    <property type="molecule type" value="Genomic_DNA"/>
</dbReference>
<dbReference type="PANTHER" id="PTHR30126">
    <property type="entry name" value="HTH-TYPE TRANSCRIPTIONAL REGULATOR"/>
    <property type="match status" value="1"/>
</dbReference>
<dbReference type="InterPro" id="IPR036388">
    <property type="entry name" value="WH-like_DNA-bd_sf"/>
</dbReference>
<evidence type="ECO:0000256" key="3">
    <source>
        <dbReference type="ARBA" id="ARBA00023125"/>
    </source>
</evidence>
<keyword evidence="7" id="KW-1185">Reference proteome</keyword>
<dbReference type="FunFam" id="1.10.10.10:FF:000001">
    <property type="entry name" value="LysR family transcriptional regulator"/>
    <property type="match status" value="1"/>
</dbReference>
<name>A0A1T4TD21_9HYPH</name>
<evidence type="ECO:0000256" key="4">
    <source>
        <dbReference type="ARBA" id="ARBA00023163"/>
    </source>
</evidence>
<dbReference type="AlphaFoldDB" id="A0A1T4TD21"/>
<comment type="similarity">
    <text evidence="1">Belongs to the LysR transcriptional regulatory family.</text>
</comment>
<dbReference type="Proteomes" id="UP000190092">
    <property type="component" value="Unassembled WGS sequence"/>
</dbReference>
<dbReference type="PRINTS" id="PR00039">
    <property type="entry name" value="HTHLYSR"/>
</dbReference>
<dbReference type="InterPro" id="IPR005119">
    <property type="entry name" value="LysR_subst-bd"/>
</dbReference>
<dbReference type="OrthoDB" id="7840053at2"/>
<protein>
    <submittedName>
        <fullName evidence="6">DNA-binding transcriptional regulator, LysR family</fullName>
    </submittedName>
</protein>
<proteinExistence type="inferred from homology"/>
<dbReference type="Pfam" id="PF00126">
    <property type="entry name" value="HTH_1"/>
    <property type="match status" value="1"/>
</dbReference>
<sequence>MRGLNLDQLDTFKHVVELGSFSAAADRLDLTQPAVSLQIRQLEKRLGVRLIERVGKRAAPTPAGTELLLHARRIAEAVAATEEALAPYAAGTMSRVRIGTGATACIHFLPPILRELRRQFPGLEIYVNTGNSPDVLKQVEENTIDIGLVTLPAIGRMFDVTPMFDDEFVVLSPRKGITLPKAVTPDVLIRHPIVLHESGSQTRRIVDDWFAAGGFTVKPAMELGSVEAIKELVDAGLGCGIVPRMAVEGPYKSPNLVVQSLSPRLSRKIGLVLRRDKPLHKGLRETVAALRRAARLRA</sequence>
<keyword evidence="3 6" id="KW-0238">DNA-binding</keyword>
<dbReference type="GO" id="GO:0003700">
    <property type="term" value="F:DNA-binding transcription factor activity"/>
    <property type="evidence" value="ECO:0007669"/>
    <property type="project" value="InterPro"/>
</dbReference>
<dbReference type="SUPFAM" id="SSF53850">
    <property type="entry name" value="Periplasmic binding protein-like II"/>
    <property type="match status" value="1"/>
</dbReference>
<dbReference type="RefSeq" id="WP_085937748.1">
    <property type="nucleotide sequence ID" value="NZ_FUWJ01000015.1"/>
</dbReference>
<reference evidence="7" key="1">
    <citation type="submission" date="2017-02" db="EMBL/GenBank/DDBJ databases">
        <authorList>
            <person name="Varghese N."/>
            <person name="Submissions S."/>
        </authorList>
    </citation>
    <scope>NUCLEOTIDE SEQUENCE [LARGE SCALE GENOMIC DNA]</scope>
    <source>
        <strain evidence="7">ATCC 27094</strain>
    </source>
</reference>
<dbReference type="Gene3D" id="3.40.190.10">
    <property type="entry name" value="Periplasmic binding protein-like II"/>
    <property type="match status" value="2"/>
</dbReference>